<keyword evidence="3" id="KW-1185">Reference proteome</keyword>
<evidence type="ECO:0000256" key="1">
    <source>
        <dbReference type="SAM" id="Phobius"/>
    </source>
</evidence>
<protein>
    <submittedName>
        <fullName evidence="2">Uncharacterized protein</fullName>
    </submittedName>
</protein>
<feature type="transmembrane region" description="Helical" evidence="1">
    <location>
        <begin position="54"/>
        <end position="77"/>
    </location>
</feature>
<feature type="transmembrane region" description="Helical" evidence="1">
    <location>
        <begin position="12"/>
        <end position="34"/>
    </location>
</feature>
<gene>
    <name evidence="2" type="ORF">ADIS_0112</name>
</gene>
<keyword evidence="1" id="KW-0812">Transmembrane</keyword>
<comment type="caution">
    <text evidence="2">The sequence shown here is derived from an EMBL/GenBank/DDBJ whole genome shotgun (WGS) entry which is preliminary data.</text>
</comment>
<dbReference type="STRING" id="1232681.ADIS_0112"/>
<reference evidence="2 3" key="1">
    <citation type="submission" date="2013-02" db="EMBL/GenBank/DDBJ databases">
        <title>A novel strain isolated from Lonar lake, Maharashtra, India.</title>
        <authorList>
            <person name="Singh A."/>
        </authorList>
    </citation>
    <scope>NUCLEOTIDE SEQUENCE [LARGE SCALE GENOMIC DNA]</scope>
    <source>
        <strain evidence="2 3">AK24</strain>
    </source>
</reference>
<sequence length="85" mass="8813">MPLIKSLGDPMSLVKTVVGVVLIGGLFFVAFSIADADVAPKYAADPFNITETGAKTVGGVLITVYVLFMAAIAGIVITEITKIVK</sequence>
<evidence type="ECO:0000313" key="3">
    <source>
        <dbReference type="Proteomes" id="UP000013909"/>
    </source>
</evidence>
<dbReference type="EMBL" id="AQHR01000004">
    <property type="protein sequence ID" value="EON79422.1"/>
    <property type="molecule type" value="Genomic_DNA"/>
</dbReference>
<keyword evidence="1" id="KW-1133">Transmembrane helix</keyword>
<accession>R7ZZ98</accession>
<proteinExistence type="predicted"/>
<name>R7ZZ98_9BACT</name>
<keyword evidence="1" id="KW-0472">Membrane</keyword>
<dbReference type="Proteomes" id="UP000013909">
    <property type="component" value="Unassembled WGS sequence"/>
</dbReference>
<evidence type="ECO:0000313" key="2">
    <source>
        <dbReference type="EMBL" id="EON79422.1"/>
    </source>
</evidence>
<organism evidence="2 3">
    <name type="scientific">Lunatimonas lonarensis</name>
    <dbReference type="NCBI Taxonomy" id="1232681"/>
    <lineage>
        <taxon>Bacteria</taxon>
        <taxon>Pseudomonadati</taxon>
        <taxon>Bacteroidota</taxon>
        <taxon>Cytophagia</taxon>
        <taxon>Cytophagales</taxon>
        <taxon>Cyclobacteriaceae</taxon>
    </lineage>
</organism>
<dbReference type="AlphaFoldDB" id="R7ZZ98"/>